<protein>
    <recommendedName>
        <fullName evidence="4">DUF7728 domain-containing protein</fullName>
    </recommendedName>
</protein>
<keyword evidence="2" id="KW-0472">Membrane</keyword>
<sequence length="363" mass="41001">MRSFLLTFILAVGAVASLGATSDYWGDYTWSYEDEPTAAYYEKHGKEPPQVAAPVTTVKVEKSYVVKLECLGCPFRVRTTPETWQEPPQDNSLLLNFTIDNDARTLLVNGKRIAPLAPAPLNIYAYQTPANLSADIMQKMVDMQMLDESWNVGTKYGTFALSYEHTIAPTAERFVSLLQFNITNIDIKYGQYPGGAALEQPEQKFVQLTLSRANAEEGLKIKQIELVGRDSRIKAAKLPCGRDAPVYRSIFRSTEWDYYGQQGTWMRTWHVVAWQTGDWLEAKIPIFILIVICAGACFLVRWRAALMRAKEMRDETEDAEAALLEPEEIKEKDKVEEVVEKLEGEDEEPDDALPEATKPSLLD</sequence>
<proteinExistence type="predicted"/>
<evidence type="ECO:0000313" key="5">
    <source>
        <dbReference type="EMBL" id="OCK84234.1"/>
    </source>
</evidence>
<dbReference type="Pfam" id="PF24854">
    <property type="entry name" value="DUF7728"/>
    <property type="match status" value="1"/>
</dbReference>
<keyword evidence="2" id="KW-1133">Transmembrane helix</keyword>
<organism evidence="5 6">
    <name type="scientific">Lepidopterella palustris CBS 459.81</name>
    <dbReference type="NCBI Taxonomy" id="1314670"/>
    <lineage>
        <taxon>Eukaryota</taxon>
        <taxon>Fungi</taxon>
        <taxon>Dikarya</taxon>
        <taxon>Ascomycota</taxon>
        <taxon>Pezizomycotina</taxon>
        <taxon>Dothideomycetes</taxon>
        <taxon>Pleosporomycetidae</taxon>
        <taxon>Mytilinidiales</taxon>
        <taxon>Argynnaceae</taxon>
        <taxon>Lepidopterella</taxon>
    </lineage>
</organism>
<keyword evidence="2" id="KW-0812">Transmembrane</keyword>
<feature type="signal peptide" evidence="3">
    <location>
        <begin position="1"/>
        <end position="19"/>
    </location>
</feature>
<evidence type="ECO:0000256" key="1">
    <source>
        <dbReference type="SAM" id="MobiDB-lite"/>
    </source>
</evidence>
<dbReference type="InterPro" id="IPR056145">
    <property type="entry name" value="DUF7728"/>
</dbReference>
<keyword evidence="6" id="KW-1185">Reference proteome</keyword>
<feature type="transmembrane region" description="Helical" evidence="2">
    <location>
        <begin position="284"/>
        <end position="302"/>
    </location>
</feature>
<dbReference type="AlphaFoldDB" id="A0A8E2EI30"/>
<feature type="domain" description="DUF7728" evidence="4">
    <location>
        <begin position="64"/>
        <end position="182"/>
    </location>
</feature>
<dbReference type="Proteomes" id="UP000250266">
    <property type="component" value="Unassembled WGS sequence"/>
</dbReference>
<keyword evidence="3" id="KW-0732">Signal</keyword>
<evidence type="ECO:0000256" key="3">
    <source>
        <dbReference type="SAM" id="SignalP"/>
    </source>
</evidence>
<name>A0A8E2EI30_9PEZI</name>
<dbReference type="EMBL" id="KV744842">
    <property type="protein sequence ID" value="OCK84234.1"/>
    <property type="molecule type" value="Genomic_DNA"/>
</dbReference>
<evidence type="ECO:0000259" key="4">
    <source>
        <dbReference type="Pfam" id="PF24854"/>
    </source>
</evidence>
<gene>
    <name evidence="5" type="ORF">K432DRAFT_378812</name>
</gene>
<feature type="chain" id="PRO_5034436905" description="DUF7728 domain-containing protein" evidence="3">
    <location>
        <begin position="20"/>
        <end position="363"/>
    </location>
</feature>
<evidence type="ECO:0000313" key="6">
    <source>
        <dbReference type="Proteomes" id="UP000250266"/>
    </source>
</evidence>
<reference evidence="5 6" key="1">
    <citation type="journal article" date="2016" name="Nat. Commun.">
        <title>Ectomycorrhizal ecology is imprinted in the genome of the dominant symbiotic fungus Cenococcum geophilum.</title>
        <authorList>
            <consortium name="DOE Joint Genome Institute"/>
            <person name="Peter M."/>
            <person name="Kohler A."/>
            <person name="Ohm R.A."/>
            <person name="Kuo A."/>
            <person name="Krutzmann J."/>
            <person name="Morin E."/>
            <person name="Arend M."/>
            <person name="Barry K.W."/>
            <person name="Binder M."/>
            <person name="Choi C."/>
            <person name="Clum A."/>
            <person name="Copeland A."/>
            <person name="Grisel N."/>
            <person name="Haridas S."/>
            <person name="Kipfer T."/>
            <person name="LaButti K."/>
            <person name="Lindquist E."/>
            <person name="Lipzen A."/>
            <person name="Maire R."/>
            <person name="Meier B."/>
            <person name="Mihaltcheva S."/>
            <person name="Molinier V."/>
            <person name="Murat C."/>
            <person name="Poggeler S."/>
            <person name="Quandt C.A."/>
            <person name="Sperisen C."/>
            <person name="Tritt A."/>
            <person name="Tisserant E."/>
            <person name="Crous P.W."/>
            <person name="Henrissat B."/>
            <person name="Nehls U."/>
            <person name="Egli S."/>
            <person name="Spatafora J.W."/>
            <person name="Grigoriev I.V."/>
            <person name="Martin F.M."/>
        </authorList>
    </citation>
    <scope>NUCLEOTIDE SEQUENCE [LARGE SCALE GENOMIC DNA]</scope>
    <source>
        <strain evidence="5 6">CBS 459.81</strain>
    </source>
</reference>
<feature type="compositionally biased region" description="Acidic residues" evidence="1">
    <location>
        <begin position="343"/>
        <end position="353"/>
    </location>
</feature>
<evidence type="ECO:0000256" key="2">
    <source>
        <dbReference type="SAM" id="Phobius"/>
    </source>
</evidence>
<accession>A0A8E2EI30</accession>
<dbReference type="OrthoDB" id="5409353at2759"/>
<feature type="region of interest" description="Disordered" evidence="1">
    <location>
        <begin position="334"/>
        <end position="363"/>
    </location>
</feature>